<dbReference type="Gene3D" id="1.10.1380.10">
    <property type="entry name" value="Neutral endopeptidase , domain2"/>
    <property type="match status" value="1"/>
</dbReference>
<keyword evidence="6" id="KW-0378">Hydrolase</keyword>
<dbReference type="GO" id="GO:0004222">
    <property type="term" value="F:metalloendopeptidase activity"/>
    <property type="evidence" value="ECO:0007669"/>
    <property type="project" value="InterPro"/>
</dbReference>
<dbReference type="PRINTS" id="PR00786">
    <property type="entry name" value="NEPRILYSIN"/>
</dbReference>
<protein>
    <submittedName>
        <fullName evidence="13">Neprilysin-2-like</fullName>
    </submittedName>
</protein>
<reference evidence="13" key="1">
    <citation type="submission" date="2025-08" db="UniProtKB">
        <authorList>
            <consortium name="RefSeq"/>
        </authorList>
    </citation>
    <scope>IDENTIFICATION</scope>
    <source>
        <tissue evidence="13">Gonads</tissue>
    </source>
</reference>
<accession>A0A6J2YW37</accession>
<dbReference type="InterPro" id="IPR024079">
    <property type="entry name" value="MetalloPept_cat_dom_sf"/>
</dbReference>
<dbReference type="GO" id="GO:0016485">
    <property type="term" value="P:protein processing"/>
    <property type="evidence" value="ECO:0007669"/>
    <property type="project" value="TreeGrafter"/>
</dbReference>
<dbReference type="GeneID" id="115891143"/>
<keyword evidence="4" id="KW-0645">Protease</keyword>
<dbReference type="InterPro" id="IPR008753">
    <property type="entry name" value="Peptidase_M13_N"/>
</dbReference>
<dbReference type="PROSITE" id="PS51885">
    <property type="entry name" value="NEPRILYSIN"/>
    <property type="match status" value="1"/>
</dbReference>
<evidence type="ECO:0000313" key="13">
    <source>
        <dbReference type="RefSeq" id="XP_030767401.1"/>
    </source>
</evidence>
<dbReference type="SUPFAM" id="SSF55486">
    <property type="entry name" value="Metalloproteases ('zincins'), catalytic domain"/>
    <property type="match status" value="1"/>
</dbReference>
<evidence type="ECO:0000256" key="7">
    <source>
        <dbReference type="ARBA" id="ARBA00022833"/>
    </source>
</evidence>
<evidence type="ECO:0000256" key="8">
    <source>
        <dbReference type="ARBA" id="ARBA00023049"/>
    </source>
</evidence>
<keyword evidence="12" id="KW-1185">Reference proteome</keyword>
<dbReference type="Proteomes" id="UP000504635">
    <property type="component" value="Unplaced"/>
</dbReference>
<dbReference type="KEGG" id="soy:115891143"/>
<proteinExistence type="inferred from homology"/>
<evidence type="ECO:0000259" key="11">
    <source>
        <dbReference type="Pfam" id="PF05649"/>
    </source>
</evidence>
<dbReference type="PANTHER" id="PTHR11733:SF224">
    <property type="entry name" value="NEPRILYSIN-2"/>
    <property type="match status" value="1"/>
</dbReference>
<dbReference type="InterPro" id="IPR018497">
    <property type="entry name" value="Peptidase_M13_C"/>
</dbReference>
<keyword evidence="9" id="KW-0472">Membrane</keyword>
<dbReference type="Pfam" id="PF05649">
    <property type="entry name" value="Peptidase_M13_N"/>
    <property type="match status" value="1"/>
</dbReference>
<evidence type="ECO:0000256" key="3">
    <source>
        <dbReference type="ARBA" id="ARBA00007357"/>
    </source>
</evidence>
<dbReference type="Gene3D" id="3.40.390.10">
    <property type="entry name" value="Collagenase (Catalytic Domain)"/>
    <property type="match status" value="1"/>
</dbReference>
<dbReference type="GO" id="GO:0005886">
    <property type="term" value="C:plasma membrane"/>
    <property type="evidence" value="ECO:0007669"/>
    <property type="project" value="UniProtKB-SubCell"/>
</dbReference>
<evidence type="ECO:0000256" key="4">
    <source>
        <dbReference type="ARBA" id="ARBA00022670"/>
    </source>
</evidence>
<evidence type="ECO:0000256" key="1">
    <source>
        <dbReference type="ARBA" id="ARBA00001947"/>
    </source>
</evidence>
<gene>
    <name evidence="13" type="primary">LOC115891143</name>
</gene>
<organism evidence="12 13">
    <name type="scientific">Sitophilus oryzae</name>
    <name type="common">Rice weevil</name>
    <name type="synonym">Curculio oryzae</name>
    <dbReference type="NCBI Taxonomy" id="7048"/>
    <lineage>
        <taxon>Eukaryota</taxon>
        <taxon>Metazoa</taxon>
        <taxon>Ecdysozoa</taxon>
        <taxon>Arthropoda</taxon>
        <taxon>Hexapoda</taxon>
        <taxon>Insecta</taxon>
        <taxon>Pterygota</taxon>
        <taxon>Neoptera</taxon>
        <taxon>Endopterygota</taxon>
        <taxon>Coleoptera</taxon>
        <taxon>Polyphaga</taxon>
        <taxon>Cucujiformia</taxon>
        <taxon>Curculionidae</taxon>
        <taxon>Dryophthorinae</taxon>
        <taxon>Sitophilus</taxon>
    </lineage>
</organism>
<dbReference type="RefSeq" id="XP_030767401.1">
    <property type="nucleotide sequence ID" value="XM_030911541.1"/>
</dbReference>
<evidence type="ECO:0000256" key="6">
    <source>
        <dbReference type="ARBA" id="ARBA00022801"/>
    </source>
</evidence>
<dbReference type="Pfam" id="PF01431">
    <property type="entry name" value="Peptidase_M13"/>
    <property type="match status" value="1"/>
</dbReference>
<keyword evidence="5" id="KW-0479">Metal-binding</keyword>
<dbReference type="AlphaFoldDB" id="A0A6J2YW37"/>
<feature type="domain" description="Peptidase M13 C-terminal" evidence="10">
    <location>
        <begin position="527"/>
        <end position="738"/>
    </location>
</feature>
<dbReference type="GO" id="GO:0046872">
    <property type="term" value="F:metal ion binding"/>
    <property type="evidence" value="ECO:0007669"/>
    <property type="project" value="UniProtKB-KW"/>
</dbReference>
<dbReference type="OrthoDB" id="6696837at2759"/>
<keyword evidence="9" id="KW-0812">Transmembrane</keyword>
<evidence type="ECO:0000256" key="9">
    <source>
        <dbReference type="SAM" id="Phobius"/>
    </source>
</evidence>
<keyword evidence="9" id="KW-1133">Transmembrane helix</keyword>
<evidence type="ECO:0000259" key="10">
    <source>
        <dbReference type="Pfam" id="PF01431"/>
    </source>
</evidence>
<feature type="transmembrane region" description="Helical" evidence="9">
    <location>
        <begin position="31"/>
        <end position="53"/>
    </location>
</feature>
<comment type="similarity">
    <text evidence="3">Belongs to the peptidase M13 family.</text>
</comment>
<sequence length="739" mass="86804">MDNEETIIKPSNEQNGLKELWDRHSKYERKVIIWFLALIGASVVIFLLCFFLIPGNPVICETADCRAASNEIQNYIDPYERPCDDFYNFACGMFTRNFSYDDSYLYQSVKLIMEENIQHDVNELLQEPPNENDLPAFNLAKKFYRACMHEKAVEDQDLRKIKQIFIQMGGWPLLQGPNWVEEDFHFLKPMRKLRSMGLNVDFFLNITLEPDKENTERYILTIHDKFYSPSEISPNSKAAFLDYMVDVASQFDAMNANIWKEQRDVLDFLLNLARISEESRKSNQTHLYNPYTLSELQHEFPSIPWLEYIQSVLGNAAILHYDDIVTVSEPVYLKKLENLLRNTEARILANFISWQTLQYLINFLPSKVLDKAYDYLRKVNGKYDKVPRWKMCVEASRNRLSSAINLAYIDRYFDDKLKANVTSLIRNVKSEFRKNLVMLNWLDEDTKKKVVRTLLSSVEKIFSYNDFIDIIEENNVYQGVEIDENKLLEAVLTLDSISLDLQYGLLRKPVKDNWVKTQQFLSGLKVVYSPTENKLKFPLGLFRGIYYNGKRPEYMNYGLLGTVLAHQISHIFVEARAYHVGVSDSNTQRLYSWWSSSSLNKYIQKVECLSNQYARLELRDYDDIRTNTLITRDEDVADLAGLKIAYATYLEYEWRNGKEPQLPGLKYTPRQLFWISSALQFCSKYSVRYMRDKYTRNKYNHSPNEIRVNGPLRNLEEFAYDFGCPVGSYMNPVKKCHIW</sequence>
<keyword evidence="7" id="KW-0862">Zinc</keyword>
<name>A0A6J2YW37_SITOR</name>
<dbReference type="CDD" id="cd08662">
    <property type="entry name" value="M13"/>
    <property type="match status" value="1"/>
</dbReference>
<evidence type="ECO:0000256" key="2">
    <source>
        <dbReference type="ARBA" id="ARBA00004401"/>
    </source>
</evidence>
<comment type="subcellular location">
    <subcellularLocation>
        <location evidence="2">Cell membrane</location>
        <topology evidence="2">Single-pass type II membrane protein</topology>
    </subcellularLocation>
</comment>
<feature type="domain" description="Peptidase M13 N-terminal" evidence="11">
    <location>
        <begin position="82"/>
        <end position="454"/>
    </location>
</feature>
<dbReference type="InterPro" id="IPR000718">
    <property type="entry name" value="Peptidase_M13"/>
</dbReference>
<evidence type="ECO:0000313" key="12">
    <source>
        <dbReference type="Proteomes" id="UP000504635"/>
    </source>
</evidence>
<evidence type="ECO:0000256" key="5">
    <source>
        <dbReference type="ARBA" id="ARBA00022723"/>
    </source>
</evidence>
<keyword evidence="8" id="KW-0482">Metalloprotease</keyword>
<dbReference type="PANTHER" id="PTHR11733">
    <property type="entry name" value="ZINC METALLOPROTEASE FAMILY M13 NEPRILYSIN-RELATED"/>
    <property type="match status" value="1"/>
</dbReference>
<comment type="cofactor">
    <cofactor evidence="1">
        <name>Zn(2+)</name>
        <dbReference type="ChEBI" id="CHEBI:29105"/>
    </cofactor>
</comment>
<dbReference type="InParanoid" id="A0A6J2YW37"/>
<dbReference type="InterPro" id="IPR042089">
    <property type="entry name" value="Peptidase_M13_dom_2"/>
</dbReference>